<evidence type="ECO:0000256" key="1">
    <source>
        <dbReference type="SAM" id="Coils"/>
    </source>
</evidence>
<dbReference type="Proteomes" id="UP000718793">
    <property type="component" value="Unassembled WGS sequence"/>
</dbReference>
<feature type="chain" id="PRO_5046739489" evidence="3">
    <location>
        <begin position="27"/>
        <end position="873"/>
    </location>
</feature>
<protein>
    <submittedName>
        <fullName evidence="5">DUF31 family protein</fullName>
    </submittedName>
</protein>
<organism evidence="5 6">
    <name type="scientific">Mycoplasma zalophi</name>
    <dbReference type="NCBI Taxonomy" id="191287"/>
    <lineage>
        <taxon>Bacteria</taxon>
        <taxon>Bacillati</taxon>
        <taxon>Mycoplasmatota</taxon>
        <taxon>Mollicutes</taxon>
        <taxon>Mycoplasmataceae</taxon>
        <taxon>Mycoplasma</taxon>
    </lineage>
</organism>
<dbReference type="RefSeq" id="WP_216488724.1">
    <property type="nucleotide sequence ID" value="NZ_JAHMHH010000001.1"/>
</dbReference>
<dbReference type="EMBL" id="JAHMHH010000001">
    <property type="protein sequence ID" value="MBU4692287.1"/>
    <property type="molecule type" value="Genomic_DNA"/>
</dbReference>
<dbReference type="Pfam" id="PF01732">
    <property type="entry name" value="Mycop_pep_DUF31"/>
    <property type="match status" value="1"/>
</dbReference>
<keyword evidence="6" id="KW-1185">Reference proteome</keyword>
<dbReference type="NCBIfam" id="NF045842">
    <property type="entry name" value="MIP_near_MIB"/>
    <property type="match status" value="1"/>
</dbReference>
<feature type="signal peptide" evidence="3">
    <location>
        <begin position="1"/>
        <end position="26"/>
    </location>
</feature>
<proteinExistence type="predicted"/>
<evidence type="ECO:0000259" key="4">
    <source>
        <dbReference type="Pfam" id="PF01732"/>
    </source>
</evidence>
<name>A0ABS6DPP6_9MOLU</name>
<evidence type="ECO:0000313" key="5">
    <source>
        <dbReference type="EMBL" id="MBU4692287.1"/>
    </source>
</evidence>
<feature type="domain" description="DUF31" evidence="4">
    <location>
        <begin position="429"/>
        <end position="788"/>
    </location>
</feature>
<gene>
    <name evidence="5" type="ORF">KQ875_01585</name>
</gene>
<comment type="caution">
    <text evidence="5">The sequence shown here is derived from an EMBL/GenBank/DDBJ whole genome shotgun (WGS) entry which is preliminary data.</text>
</comment>
<accession>A0ABS6DPP6</accession>
<feature type="compositionally biased region" description="Low complexity" evidence="2">
    <location>
        <begin position="56"/>
        <end position="74"/>
    </location>
</feature>
<dbReference type="InterPro" id="IPR022382">
    <property type="entry name" value="Mycoplasma_peptidase_DUF31"/>
</dbReference>
<dbReference type="PROSITE" id="PS51257">
    <property type="entry name" value="PROKAR_LIPOPROTEIN"/>
    <property type="match status" value="1"/>
</dbReference>
<feature type="compositionally biased region" description="Low complexity" evidence="2">
    <location>
        <begin position="31"/>
        <end position="40"/>
    </location>
</feature>
<keyword evidence="3" id="KW-0732">Signal</keyword>
<dbReference type="NCBIfam" id="NF045841">
    <property type="entry name" value="Ig_SerProt_MIP"/>
    <property type="match status" value="1"/>
</dbReference>
<evidence type="ECO:0000313" key="6">
    <source>
        <dbReference type="Proteomes" id="UP000718793"/>
    </source>
</evidence>
<feature type="coiled-coil region" evidence="1">
    <location>
        <begin position="367"/>
        <end position="414"/>
    </location>
</feature>
<evidence type="ECO:0000256" key="3">
    <source>
        <dbReference type="SAM" id="SignalP"/>
    </source>
</evidence>
<sequence>MKKNNLKHFLTIFATLGLLSPLVAISCANPQQTQTQQNPKETNKNNKDNNNKQADKNNQNENSTNTNTSTTNNTISVPQELRKIAAKSFDELFTLNFTRGTKKDYTPETISSQKDDLLNIQLKPNFSSEIETKLLDVKLEDNANATGNLTFVFEIKSKQTSNIIHKKYPLTGFKTTQFGVSDDGTLHTNIKIEKNEIEKYHALNQKERFEKDNTEYMKGLKGQFQNSGVDVVRSDLKYNQNHAKQFNDIAAKIGLDTYENSAYKGFTLPVYDANGKVDGLSFGPSSSPELFSKIDFLEDRDPNRAVGLARMLTNETYRDIALQTFIGSFSYKEEFQEQIAAYERGIEEVKTWDQHPEKLQNYKDNIIKDINFEKESAKLEYESTKKQTKESHDLESLENQYKAKIAKLDEEIQKVQSYTPEFIISEYQKKIEQFKKDAQAGRNFQSATGTLWIIDYEIPEDKSYPTKWFFATNSHVAKLMSSPTFQGFALTRLNKDVGLNSKLRITGFDTHYKSFLFSGENIKNNVVKVYDALDYLKSSPKEFLAKDLKSRYDNVEEMADFAVIEVDFEGLIKDSNVQGVYQTVNFKPVVWTNEAQALARDVTNDYYHLDEKKKSHFISESYLKNYDKIDFPLIKYKNESSKQVDELFALGYPVSNEDFFLRRYEDYQEFEAKQSYHSLWTNSDYRFYYAQTNGEDAPSNIEENKLKRGNWLSYQIGLRSFANKPGINDAFIVSPIRGGKLYETYDNGQLKQYLNTGLQYMLRHYVAAGGSSGSSVRNQDYKIVGLHSTIIPAAKTDFVLALRSEGFNYKGAFGIYNLPQYDLIYGGGKDQKTSYRQALKALYDAKKLNKTWLFKQGFEENNIPQEFKFTNTK</sequence>
<feature type="region of interest" description="Disordered" evidence="2">
    <location>
        <begin position="31"/>
        <end position="76"/>
    </location>
</feature>
<keyword evidence="1" id="KW-0175">Coiled coil</keyword>
<feature type="compositionally biased region" description="Basic and acidic residues" evidence="2">
    <location>
        <begin position="41"/>
        <end position="55"/>
    </location>
</feature>
<reference evidence="5" key="1">
    <citation type="submission" date="2021-06" db="EMBL/GenBank/DDBJ databases">
        <title>Novel Mycoplasma species detected in California sea lions (Zalophus californianus) from the USA.</title>
        <authorList>
            <person name="Volokhov D.V."/>
            <person name="Furtak V.A."/>
            <person name="Zagorodnyaya T.A."/>
        </authorList>
    </citation>
    <scope>NUCLEOTIDE SEQUENCE [LARGE SCALE GENOMIC DNA]</scope>
    <source>
        <strain evidence="5">CSL 5346</strain>
    </source>
</reference>
<evidence type="ECO:0000256" key="2">
    <source>
        <dbReference type="SAM" id="MobiDB-lite"/>
    </source>
</evidence>